<protein>
    <submittedName>
        <fullName evidence="6">LPS export ABC transporter periplasmic protein LptC</fullName>
    </submittedName>
</protein>
<evidence type="ECO:0000313" key="7">
    <source>
        <dbReference type="Proteomes" id="UP000319502"/>
    </source>
</evidence>
<dbReference type="EMBL" id="VMNK01000006">
    <property type="protein sequence ID" value="TVO57499.1"/>
    <property type="molecule type" value="Genomic_DNA"/>
</dbReference>
<organism evidence="6 7">
    <name type="scientific">Denitromonas halophila</name>
    <dbReference type="NCBI Taxonomy" id="1629404"/>
    <lineage>
        <taxon>Bacteria</taxon>
        <taxon>Pseudomonadati</taxon>
        <taxon>Pseudomonadota</taxon>
        <taxon>Betaproteobacteria</taxon>
        <taxon>Rhodocyclales</taxon>
        <taxon>Zoogloeaceae</taxon>
        <taxon>Denitromonas</taxon>
    </lineage>
</organism>
<dbReference type="InterPro" id="IPR026265">
    <property type="entry name" value="LptC"/>
</dbReference>
<dbReference type="OrthoDB" id="8589410at2"/>
<evidence type="ECO:0000256" key="3">
    <source>
        <dbReference type="ARBA" id="ARBA00022692"/>
    </source>
</evidence>
<dbReference type="AlphaFoldDB" id="A0A557QX83"/>
<dbReference type="InterPro" id="IPR010664">
    <property type="entry name" value="LipoPS_assembly_LptC-rel"/>
</dbReference>
<keyword evidence="5" id="KW-0472">Membrane</keyword>
<dbReference type="Pfam" id="PF06835">
    <property type="entry name" value="LptC"/>
    <property type="match status" value="1"/>
</dbReference>
<comment type="caution">
    <text evidence="6">The sequence shown here is derived from an EMBL/GenBank/DDBJ whole genome shotgun (WGS) entry which is preliminary data.</text>
</comment>
<evidence type="ECO:0000256" key="1">
    <source>
        <dbReference type="ARBA" id="ARBA00022475"/>
    </source>
</evidence>
<reference evidence="6 7" key="1">
    <citation type="submission" date="2019-07" db="EMBL/GenBank/DDBJ databases">
        <title>The pathways for chlorine oxyanion respiration interact through the shared metabolite chlorate.</title>
        <authorList>
            <person name="Barnum T.P."/>
            <person name="Cheng Y."/>
            <person name="Hill K.A."/>
            <person name="Lucas L.N."/>
            <person name="Carlson H.K."/>
            <person name="Coates J.D."/>
        </authorList>
    </citation>
    <scope>NUCLEOTIDE SEQUENCE [LARGE SCALE GENOMIC DNA]</scope>
    <source>
        <strain evidence="6 7">SFB-3</strain>
    </source>
</reference>
<dbReference type="PANTHER" id="PTHR37481:SF1">
    <property type="entry name" value="LIPOPOLYSACCHARIDE EXPORT SYSTEM PROTEIN LPTC"/>
    <property type="match status" value="1"/>
</dbReference>
<dbReference type="Proteomes" id="UP000319502">
    <property type="component" value="Unassembled WGS sequence"/>
</dbReference>
<evidence type="ECO:0000256" key="5">
    <source>
        <dbReference type="ARBA" id="ARBA00023136"/>
    </source>
</evidence>
<evidence type="ECO:0000256" key="4">
    <source>
        <dbReference type="ARBA" id="ARBA00022989"/>
    </source>
</evidence>
<dbReference type="NCBIfam" id="TIGR04409">
    <property type="entry name" value="LptC_YrbK"/>
    <property type="match status" value="1"/>
</dbReference>
<dbReference type="Gene3D" id="2.60.450.10">
    <property type="entry name" value="Lipopolysaccharide (LPS) transport protein A like domain"/>
    <property type="match status" value="1"/>
</dbReference>
<gene>
    <name evidence="6" type="primary">lptC</name>
    <name evidence="6" type="ORF">FHP91_07425</name>
</gene>
<keyword evidence="2" id="KW-0997">Cell inner membrane</keyword>
<evidence type="ECO:0000256" key="2">
    <source>
        <dbReference type="ARBA" id="ARBA00022519"/>
    </source>
</evidence>
<evidence type="ECO:0000313" key="6">
    <source>
        <dbReference type="EMBL" id="TVO57499.1"/>
    </source>
</evidence>
<keyword evidence="1" id="KW-1003">Cell membrane</keyword>
<dbReference type="InterPro" id="IPR052363">
    <property type="entry name" value="LPS_export_LptC"/>
</dbReference>
<dbReference type="GO" id="GO:0017089">
    <property type="term" value="F:glycolipid transfer activity"/>
    <property type="evidence" value="ECO:0007669"/>
    <property type="project" value="TreeGrafter"/>
</dbReference>
<dbReference type="RefSeq" id="WP_144308974.1">
    <property type="nucleotide sequence ID" value="NZ_VMNK01000006.1"/>
</dbReference>
<sequence length="191" mass="21113">MRLSPQHLYPIMALAALAAGSIWLERISTDPNASPEPKAMLGPDVIVEHMALTRFDLTGTPQYYIDSQQMRHLPAQAQSELIEPIVRYERDGMHLRLTADHGITRDDGERVDLKGQVRAQRTLPDKPESTFASDTLVLWPNTEQAKSIDPVVLTQDGAIVHSKGMTADNLFGEITLTGGVVANLPIKRKQP</sequence>
<keyword evidence="3" id="KW-0812">Transmembrane</keyword>
<dbReference type="PANTHER" id="PTHR37481">
    <property type="entry name" value="LIPOPOLYSACCHARIDE EXPORT SYSTEM PROTEIN LPTC"/>
    <property type="match status" value="1"/>
</dbReference>
<name>A0A557QX83_9RHOO</name>
<accession>A0A557QX83</accession>
<dbReference type="GO" id="GO:0005886">
    <property type="term" value="C:plasma membrane"/>
    <property type="evidence" value="ECO:0007669"/>
    <property type="project" value="InterPro"/>
</dbReference>
<keyword evidence="4" id="KW-1133">Transmembrane helix</keyword>
<dbReference type="GO" id="GO:0015221">
    <property type="term" value="F:lipopolysaccharide transmembrane transporter activity"/>
    <property type="evidence" value="ECO:0007669"/>
    <property type="project" value="InterPro"/>
</dbReference>
<dbReference type="GO" id="GO:0030288">
    <property type="term" value="C:outer membrane-bounded periplasmic space"/>
    <property type="evidence" value="ECO:0007669"/>
    <property type="project" value="TreeGrafter"/>
</dbReference>
<keyword evidence="7" id="KW-1185">Reference proteome</keyword>
<proteinExistence type="predicted"/>